<reference evidence="3 4" key="1">
    <citation type="journal article" date="2018" name="PLoS Genet.">
        <title>Population sequencing reveals clonal diversity and ancestral inbreeding in the grapevine cultivar Chardonnay.</title>
        <authorList>
            <person name="Roach M.J."/>
            <person name="Johnson D.L."/>
            <person name="Bohlmann J."/>
            <person name="van Vuuren H.J."/>
            <person name="Jones S.J."/>
            <person name="Pretorius I.S."/>
            <person name="Schmidt S.A."/>
            <person name="Borneman A.R."/>
        </authorList>
    </citation>
    <scope>NUCLEOTIDE SEQUENCE [LARGE SCALE GENOMIC DNA]</scope>
    <source>
        <strain evidence="4">cv. Chardonnay</strain>
        <tissue evidence="3">Leaf</tissue>
    </source>
</reference>
<dbReference type="Proteomes" id="UP000288805">
    <property type="component" value="Unassembled WGS sequence"/>
</dbReference>
<dbReference type="InterPro" id="IPR052160">
    <property type="entry name" value="Gypsy_RT_Integrase-like"/>
</dbReference>
<dbReference type="InterPro" id="IPR036397">
    <property type="entry name" value="RNaseH_sf"/>
</dbReference>
<feature type="region of interest" description="Disordered" evidence="1">
    <location>
        <begin position="252"/>
        <end position="378"/>
    </location>
</feature>
<protein>
    <recommendedName>
        <fullName evidence="2">Integrase catalytic domain-containing protein</fullName>
    </recommendedName>
</protein>
<dbReference type="GO" id="GO:0003676">
    <property type="term" value="F:nucleic acid binding"/>
    <property type="evidence" value="ECO:0007669"/>
    <property type="project" value="InterPro"/>
</dbReference>
<accession>A0A438HMX5</accession>
<proteinExistence type="predicted"/>
<name>A0A438HMX5_VITVI</name>
<dbReference type="AlphaFoldDB" id="A0A438HMX5"/>
<organism evidence="3 4">
    <name type="scientific">Vitis vinifera</name>
    <name type="common">Grape</name>
    <dbReference type="NCBI Taxonomy" id="29760"/>
    <lineage>
        <taxon>Eukaryota</taxon>
        <taxon>Viridiplantae</taxon>
        <taxon>Streptophyta</taxon>
        <taxon>Embryophyta</taxon>
        <taxon>Tracheophyta</taxon>
        <taxon>Spermatophyta</taxon>
        <taxon>Magnoliopsida</taxon>
        <taxon>eudicotyledons</taxon>
        <taxon>Gunneridae</taxon>
        <taxon>Pentapetalae</taxon>
        <taxon>rosids</taxon>
        <taxon>Vitales</taxon>
        <taxon>Vitaceae</taxon>
        <taxon>Viteae</taxon>
        <taxon>Vitis</taxon>
    </lineage>
</organism>
<evidence type="ECO:0000313" key="4">
    <source>
        <dbReference type="Proteomes" id="UP000288805"/>
    </source>
</evidence>
<feature type="compositionally biased region" description="Pro residues" evidence="1">
    <location>
        <begin position="318"/>
        <end position="327"/>
    </location>
</feature>
<dbReference type="PROSITE" id="PS50994">
    <property type="entry name" value="INTEGRASE"/>
    <property type="match status" value="1"/>
</dbReference>
<dbReference type="GO" id="GO:0015074">
    <property type="term" value="P:DNA integration"/>
    <property type="evidence" value="ECO:0007669"/>
    <property type="project" value="InterPro"/>
</dbReference>
<evidence type="ECO:0000256" key="1">
    <source>
        <dbReference type="SAM" id="MobiDB-lite"/>
    </source>
</evidence>
<dbReference type="PANTHER" id="PTHR47266">
    <property type="entry name" value="ENDONUCLEASE-RELATED"/>
    <property type="match status" value="1"/>
</dbReference>
<feature type="domain" description="Integrase catalytic" evidence="2">
    <location>
        <begin position="1"/>
        <end position="88"/>
    </location>
</feature>
<dbReference type="Gene3D" id="3.30.420.10">
    <property type="entry name" value="Ribonuclease H-like superfamily/Ribonuclease H"/>
    <property type="match status" value="1"/>
</dbReference>
<evidence type="ECO:0000313" key="3">
    <source>
        <dbReference type="EMBL" id="RVW85823.1"/>
    </source>
</evidence>
<sequence>MEYSFCNKPFETLLAKYGVKHKVATPYHPQTSGQVELANREIKNILMNLVITSIKDWSIKLHDSLWAYRTAYKTILGMSPYRLVYGKTCHLLVEVEYKAWWAIKRLNMDLIRAGAKRLHIFLGSSSQVDRPFHYSPSASQWSGGITEFNSTNTFKVNGHRLKPFKQEMEEINLLEPQKARNAKKLKEGLWESRGAQKQGKGMRFCSCKTTPWHTSAISQPSTLICSCKMAAKMPLLYEIDPPLRNYPSAAENEKRIKEGQARASSCLPPPPPLRLTKRAHLRPSSLSQPWLEPEEAKSSSPSARLRIPRDASVQAAAPEPPRPPIVPHPVEDTPTSPPMRRYRTRSHSPWPERALPEAKKPQPSPPPAKKPQPQAQESQIPLGMTLEVVIRCPMVTQPPIEGNLDCRARPFHSELCFDIATFRLQPELRDSFRMLQREVHRKKLLRADAIPFFFPRLLCQILEHLDTQQSLSLSVDAFVERYSLSTKWTSMTAYDATPRTPPVIPPILEPSPSSEPRIAIPIIEYRGLCHTFQALATSQSILTQQITTLSAHQEQIIATQTQHTAILRQIQHHLGIISPPEHPTPISLEPAQAPPFVH</sequence>
<gene>
    <name evidence="3" type="ORF">CK203_055404</name>
</gene>
<dbReference type="InterPro" id="IPR001584">
    <property type="entry name" value="Integrase_cat-core"/>
</dbReference>
<comment type="caution">
    <text evidence="3">The sequence shown here is derived from an EMBL/GenBank/DDBJ whole genome shotgun (WGS) entry which is preliminary data.</text>
</comment>
<evidence type="ECO:0000259" key="2">
    <source>
        <dbReference type="PROSITE" id="PS50994"/>
    </source>
</evidence>
<dbReference type="EMBL" id="QGNW01000200">
    <property type="protein sequence ID" value="RVW85823.1"/>
    <property type="molecule type" value="Genomic_DNA"/>
</dbReference>
<dbReference type="InterPro" id="IPR012337">
    <property type="entry name" value="RNaseH-like_sf"/>
</dbReference>
<dbReference type="SUPFAM" id="SSF53098">
    <property type="entry name" value="Ribonuclease H-like"/>
    <property type="match status" value="1"/>
</dbReference>